<reference evidence="6" key="1">
    <citation type="journal article" date="2012" name="Nat. Biotechnol.">
        <title>Reference genome sequence of the model plant Setaria.</title>
        <authorList>
            <person name="Bennetzen J.L."/>
            <person name="Schmutz J."/>
            <person name="Wang H."/>
            <person name="Percifield R."/>
            <person name="Hawkins J."/>
            <person name="Pontaroli A.C."/>
            <person name="Estep M."/>
            <person name="Feng L."/>
            <person name="Vaughn J.N."/>
            <person name="Grimwood J."/>
            <person name="Jenkins J."/>
            <person name="Barry K."/>
            <person name="Lindquist E."/>
            <person name="Hellsten U."/>
            <person name="Deshpande S."/>
            <person name="Wang X."/>
            <person name="Wu X."/>
            <person name="Mitros T."/>
            <person name="Triplett J."/>
            <person name="Yang X."/>
            <person name="Ye C.Y."/>
            <person name="Mauro-Herrera M."/>
            <person name="Wang L."/>
            <person name="Li P."/>
            <person name="Sharma M."/>
            <person name="Sharma R."/>
            <person name="Ronald P.C."/>
            <person name="Panaud O."/>
            <person name="Kellogg E.A."/>
            <person name="Brutnell T.P."/>
            <person name="Doust A.N."/>
            <person name="Tuskan G.A."/>
            <person name="Rokhsar D."/>
            <person name="Devos K.M."/>
        </authorList>
    </citation>
    <scope>NUCLEOTIDE SEQUENCE [LARGE SCALE GENOMIC DNA]</scope>
    <source>
        <strain evidence="6">cv. Yugu1</strain>
    </source>
</reference>
<evidence type="ECO:0000256" key="2">
    <source>
        <dbReference type="PROSITE-ProRule" id="PRU00176"/>
    </source>
</evidence>
<dbReference type="InterPro" id="IPR035979">
    <property type="entry name" value="RBD_domain_sf"/>
</dbReference>
<dbReference type="PROSITE" id="PS50102">
    <property type="entry name" value="RRM"/>
    <property type="match status" value="1"/>
</dbReference>
<dbReference type="EMBL" id="AGNK02000783">
    <property type="status" value="NOT_ANNOTATED_CDS"/>
    <property type="molecule type" value="Genomic_DNA"/>
</dbReference>
<keyword evidence="6" id="KW-1185">Reference proteome</keyword>
<dbReference type="Gene3D" id="3.30.70.330">
    <property type="match status" value="1"/>
</dbReference>
<dbReference type="ExpressionAtlas" id="K3ZW49">
    <property type="expression patterns" value="baseline"/>
</dbReference>
<dbReference type="STRING" id="4555.K3ZW49"/>
<protein>
    <recommendedName>
        <fullName evidence="4">RRM domain-containing protein</fullName>
    </recommendedName>
</protein>
<dbReference type="PANTHER" id="PTHR19965">
    <property type="entry name" value="RNA AND EXPORT FACTOR BINDING PROTEIN"/>
    <property type="match status" value="1"/>
</dbReference>
<feature type="region of interest" description="Disordered" evidence="3">
    <location>
        <begin position="1"/>
        <end position="50"/>
    </location>
</feature>
<dbReference type="Proteomes" id="UP000004995">
    <property type="component" value="Unassembled WGS sequence"/>
</dbReference>
<feature type="domain" description="RRM" evidence="4">
    <location>
        <begin position="88"/>
        <end position="175"/>
    </location>
</feature>
<dbReference type="eggNOG" id="KOG0533">
    <property type="taxonomic scope" value="Eukaryota"/>
</dbReference>
<reference evidence="5" key="2">
    <citation type="submission" date="2018-08" db="UniProtKB">
        <authorList>
            <consortium name="EnsemblPlants"/>
        </authorList>
    </citation>
    <scope>IDENTIFICATION</scope>
    <source>
        <strain evidence="5">Yugu1</strain>
    </source>
</reference>
<dbReference type="SMART" id="SM00360">
    <property type="entry name" value="RRM"/>
    <property type="match status" value="1"/>
</dbReference>
<organism evidence="5 6">
    <name type="scientific">Setaria italica</name>
    <name type="common">Foxtail millet</name>
    <name type="synonym">Panicum italicum</name>
    <dbReference type="NCBI Taxonomy" id="4555"/>
    <lineage>
        <taxon>Eukaryota</taxon>
        <taxon>Viridiplantae</taxon>
        <taxon>Streptophyta</taxon>
        <taxon>Embryophyta</taxon>
        <taxon>Tracheophyta</taxon>
        <taxon>Spermatophyta</taxon>
        <taxon>Magnoliopsida</taxon>
        <taxon>Liliopsida</taxon>
        <taxon>Poales</taxon>
        <taxon>Poaceae</taxon>
        <taxon>PACMAD clade</taxon>
        <taxon>Panicoideae</taxon>
        <taxon>Panicodae</taxon>
        <taxon>Paniceae</taxon>
        <taxon>Cenchrinae</taxon>
        <taxon>Setaria</taxon>
    </lineage>
</organism>
<dbReference type="InterPro" id="IPR012677">
    <property type="entry name" value="Nucleotide-bd_a/b_plait_sf"/>
</dbReference>
<dbReference type="PANTHER" id="PTHR19965:SF26">
    <property type="entry name" value="OS07G0237100 PROTEIN"/>
    <property type="match status" value="1"/>
</dbReference>
<dbReference type="GO" id="GO:0006406">
    <property type="term" value="P:mRNA export from nucleus"/>
    <property type="evidence" value="ECO:0000318"/>
    <property type="project" value="GO_Central"/>
</dbReference>
<evidence type="ECO:0000256" key="3">
    <source>
        <dbReference type="SAM" id="MobiDB-lite"/>
    </source>
</evidence>
<feature type="compositionally biased region" description="Gly residues" evidence="3">
    <location>
        <begin position="216"/>
        <end position="234"/>
    </location>
</feature>
<evidence type="ECO:0000313" key="5">
    <source>
        <dbReference type="EnsemblPlants" id="KQL23090"/>
    </source>
</evidence>
<keyword evidence="1 2" id="KW-0694">RNA-binding</keyword>
<evidence type="ECO:0000256" key="1">
    <source>
        <dbReference type="ARBA" id="ARBA00022884"/>
    </source>
</evidence>
<dbReference type="InterPro" id="IPR051229">
    <property type="entry name" value="ALYREF_mRNA_export"/>
</dbReference>
<dbReference type="SUPFAM" id="SSF54928">
    <property type="entry name" value="RNA-binding domain, RBD"/>
    <property type="match status" value="1"/>
</dbReference>
<dbReference type="AlphaFoldDB" id="K3ZW49"/>
<proteinExistence type="predicted"/>
<feature type="compositionally biased region" description="Low complexity" evidence="3">
    <location>
        <begin position="30"/>
        <end position="41"/>
    </location>
</feature>
<dbReference type="OMA" id="RKAPQGN"/>
<dbReference type="Pfam" id="PF13865">
    <property type="entry name" value="FoP_duplication"/>
    <property type="match status" value="1"/>
</dbReference>
<feature type="region of interest" description="Disordered" evidence="3">
    <location>
        <begin position="195"/>
        <end position="264"/>
    </location>
</feature>
<dbReference type="Gramene" id="KQL23090">
    <property type="protein sequence ID" value="KQL23090"/>
    <property type="gene ID" value="SETIT_030831mg"/>
</dbReference>
<dbReference type="FunCoup" id="K3ZW49">
    <property type="interactions" value="932"/>
</dbReference>
<dbReference type="GO" id="GO:0005634">
    <property type="term" value="C:nucleus"/>
    <property type="evidence" value="ECO:0000318"/>
    <property type="project" value="GO_Central"/>
</dbReference>
<sequence length="264" mass="28126">MSSGLDMSLDDLIKQSKSKPKSNHASSSGPARRVPPATRAAPYPPAATKAHRAAAESPYGVYSEHIAAMAAVAPPPPPATARSLETGTKLHISNLDAGVTVEDVQLINCVVLFHQELFSEVGELKRYSMNYDKDGISKGTAEVVFARKVDALDAIKKYNGVLLDGKPMNIDLIGSNAERPSMPPLIQNRPLQNYNDIHSSVPQNQRGGQRKAPQGNGRGGGSIQNSGGRGQGKGRGQDRNRTPLSAADLDAELDNYHASAVKEK</sequence>
<dbReference type="EnsemblPlants" id="KQL23090">
    <property type="protein sequence ID" value="KQL23090"/>
    <property type="gene ID" value="SETIT_030831mg"/>
</dbReference>
<dbReference type="GO" id="GO:0003729">
    <property type="term" value="F:mRNA binding"/>
    <property type="evidence" value="ECO:0000318"/>
    <property type="project" value="GO_Central"/>
</dbReference>
<name>K3ZW49_SETIT</name>
<accession>K3ZW49</accession>
<dbReference type="InParanoid" id="K3ZW49"/>
<dbReference type="SMART" id="SM01218">
    <property type="entry name" value="FoP_duplication"/>
    <property type="match status" value="1"/>
</dbReference>
<dbReference type="InterPro" id="IPR000504">
    <property type="entry name" value="RRM_dom"/>
</dbReference>
<evidence type="ECO:0000313" key="6">
    <source>
        <dbReference type="Proteomes" id="UP000004995"/>
    </source>
</evidence>
<dbReference type="InterPro" id="IPR025715">
    <property type="entry name" value="FoP_C"/>
</dbReference>
<evidence type="ECO:0000259" key="4">
    <source>
        <dbReference type="PROSITE" id="PS50102"/>
    </source>
</evidence>
<dbReference type="HOGENOM" id="CLU_052367_0_0_1"/>
<dbReference type="Pfam" id="PF00076">
    <property type="entry name" value="RRM_1"/>
    <property type="match status" value="1"/>
</dbReference>
<feature type="compositionally biased region" description="Polar residues" evidence="3">
    <location>
        <begin position="195"/>
        <end position="207"/>
    </location>
</feature>